<dbReference type="AlphaFoldDB" id="A0A974E3L9"/>
<proteinExistence type="predicted"/>
<sequence>VNIGILIAVTRIISRISADNYKVHRDANAF</sequence>
<feature type="non-terminal residue" evidence="1">
    <location>
        <position position="1"/>
    </location>
</feature>
<evidence type="ECO:0000313" key="2">
    <source>
        <dbReference type="Proteomes" id="UP000694892"/>
    </source>
</evidence>
<organism evidence="1 2">
    <name type="scientific">Xenopus laevis</name>
    <name type="common">African clawed frog</name>
    <dbReference type="NCBI Taxonomy" id="8355"/>
    <lineage>
        <taxon>Eukaryota</taxon>
        <taxon>Metazoa</taxon>
        <taxon>Chordata</taxon>
        <taxon>Craniata</taxon>
        <taxon>Vertebrata</taxon>
        <taxon>Euteleostomi</taxon>
        <taxon>Amphibia</taxon>
        <taxon>Batrachia</taxon>
        <taxon>Anura</taxon>
        <taxon>Pipoidea</taxon>
        <taxon>Pipidae</taxon>
        <taxon>Xenopodinae</taxon>
        <taxon>Xenopus</taxon>
        <taxon>Xenopus</taxon>
    </lineage>
</organism>
<protein>
    <submittedName>
        <fullName evidence="1">Uncharacterized protein</fullName>
    </submittedName>
</protein>
<evidence type="ECO:0000313" key="1">
    <source>
        <dbReference type="EMBL" id="OCU01962.1"/>
    </source>
</evidence>
<gene>
    <name evidence="1" type="ORF">XELAEV_180077398mg</name>
</gene>
<feature type="non-terminal residue" evidence="1">
    <location>
        <position position="30"/>
    </location>
</feature>
<dbReference type="Proteomes" id="UP000694892">
    <property type="component" value="Chromosome 1L"/>
</dbReference>
<name>A0A974E3L9_XENLA</name>
<dbReference type="EMBL" id="CM004466">
    <property type="protein sequence ID" value="OCU01962.1"/>
    <property type="molecule type" value="Genomic_DNA"/>
</dbReference>
<reference evidence="2" key="1">
    <citation type="journal article" date="2016" name="Nature">
        <title>Genome evolution in the allotetraploid frog Xenopus laevis.</title>
        <authorList>
            <person name="Session A.M."/>
            <person name="Uno Y."/>
            <person name="Kwon T."/>
            <person name="Chapman J.A."/>
            <person name="Toyoda A."/>
            <person name="Takahashi S."/>
            <person name="Fukui A."/>
            <person name="Hikosaka A."/>
            <person name="Suzuki A."/>
            <person name="Kondo M."/>
            <person name="van Heeringen S.J."/>
            <person name="Quigley I."/>
            <person name="Heinz S."/>
            <person name="Ogino H."/>
            <person name="Ochi H."/>
            <person name="Hellsten U."/>
            <person name="Lyons J.B."/>
            <person name="Simakov O."/>
            <person name="Putnam N."/>
            <person name="Stites J."/>
            <person name="Kuroki Y."/>
            <person name="Tanaka T."/>
            <person name="Michiue T."/>
            <person name="Watanabe M."/>
            <person name="Bogdanovic O."/>
            <person name="Lister R."/>
            <person name="Georgiou G."/>
            <person name="Paranjpe S.S."/>
            <person name="van Kruijsbergen I."/>
            <person name="Shu S."/>
            <person name="Carlson J."/>
            <person name="Kinoshita T."/>
            <person name="Ohta Y."/>
            <person name="Mawaribuchi S."/>
            <person name="Jenkins J."/>
            <person name="Grimwood J."/>
            <person name="Schmutz J."/>
            <person name="Mitros T."/>
            <person name="Mozaffari S.V."/>
            <person name="Suzuki Y."/>
            <person name="Haramoto Y."/>
            <person name="Yamamoto T.S."/>
            <person name="Takagi C."/>
            <person name="Heald R."/>
            <person name="Miller K."/>
            <person name="Haudenschild C."/>
            <person name="Kitzman J."/>
            <person name="Nakayama T."/>
            <person name="Izutsu Y."/>
            <person name="Robert J."/>
            <person name="Fortriede J."/>
            <person name="Burns K."/>
            <person name="Lotay V."/>
            <person name="Karimi K."/>
            <person name="Yasuoka Y."/>
            <person name="Dichmann D.S."/>
            <person name="Flajnik M.F."/>
            <person name="Houston D.W."/>
            <person name="Shendure J."/>
            <person name="DuPasquier L."/>
            <person name="Vize P.D."/>
            <person name="Zorn A.M."/>
            <person name="Ito M."/>
            <person name="Marcotte E.M."/>
            <person name="Wallingford J.B."/>
            <person name="Ito Y."/>
            <person name="Asashima M."/>
            <person name="Ueno N."/>
            <person name="Matsuda Y."/>
            <person name="Veenstra G.J."/>
            <person name="Fujiyama A."/>
            <person name="Harland R.M."/>
            <person name="Taira M."/>
            <person name="Rokhsar D.S."/>
        </authorList>
    </citation>
    <scope>NUCLEOTIDE SEQUENCE [LARGE SCALE GENOMIC DNA]</scope>
    <source>
        <strain evidence="2">J</strain>
    </source>
</reference>
<accession>A0A974E3L9</accession>